<dbReference type="PANTHER" id="PTHR43685:SF3">
    <property type="entry name" value="SLR2126 PROTEIN"/>
    <property type="match status" value="1"/>
</dbReference>
<proteinExistence type="predicted"/>
<dbReference type="InterPro" id="IPR029044">
    <property type="entry name" value="Nucleotide-diphossugar_trans"/>
</dbReference>
<dbReference type="AlphaFoldDB" id="A0A6J4HHH4"/>
<reference evidence="1" key="1">
    <citation type="submission" date="2020-02" db="EMBL/GenBank/DDBJ databases">
        <authorList>
            <person name="Meier V. D."/>
        </authorList>
    </citation>
    <scope>NUCLEOTIDE SEQUENCE</scope>
    <source>
        <strain evidence="1">AVDCRST_MAG92</strain>
    </source>
</reference>
<dbReference type="PANTHER" id="PTHR43685">
    <property type="entry name" value="GLYCOSYLTRANSFERASE"/>
    <property type="match status" value="1"/>
</dbReference>
<keyword evidence="1" id="KW-0808">Transferase</keyword>
<organism evidence="1">
    <name type="scientific">uncultured Coleofasciculus sp</name>
    <dbReference type="NCBI Taxonomy" id="1267456"/>
    <lineage>
        <taxon>Bacteria</taxon>
        <taxon>Bacillati</taxon>
        <taxon>Cyanobacteriota</taxon>
        <taxon>Cyanophyceae</taxon>
        <taxon>Coleofasciculales</taxon>
        <taxon>Coleofasciculaceae</taxon>
        <taxon>Coleofasciculus</taxon>
        <taxon>environmental samples</taxon>
    </lineage>
</organism>
<dbReference type="SUPFAM" id="SSF53448">
    <property type="entry name" value="Nucleotide-diphospho-sugar transferases"/>
    <property type="match status" value="1"/>
</dbReference>
<name>A0A6J4HHH4_9CYAN</name>
<dbReference type="EMBL" id="CADCTM010000097">
    <property type="protein sequence ID" value="CAA9223337.1"/>
    <property type="molecule type" value="Genomic_DNA"/>
</dbReference>
<evidence type="ECO:0000313" key="1">
    <source>
        <dbReference type="EMBL" id="CAA9223337.1"/>
    </source>
</evidence>
<dbReference type="Pfam" id="PF13641">
    <property type="entry name" value="Glyco_tranf_2_3"/>
    <property type="match status" value="1"/>
</dbReference>
<dbReference type="GO" id="GO:0016740">
    <property type="term" value="F:transferase activity"/>
    <property type="evidence" value="ECO:0007669"/>
    <property type="project" value="UniProtKB-KW"/>
</dbReference>
<gene>
    <name evidence="1" type="ORF">AVDCRST_MAG92-693</name>
</gene>
<sequence>MNRDRLAALLTCYNRSSKTLASLTALFSQEHNSGVTIDVYLVDDGSTDDTATAVSQRFPQVKILQGTGSLFWNGGMRIAFAQALQHDYDYYLWLNDDTVLYPNALETLLTTAQTLQKQGEERSLIAGSTCDPQTKALTYGGVVRRSRWRPLKFDLIEPGEQVKRCDTINGNCVLIPRNVVQVVGNLDPAFTHYAGDWDYGLRAAQQGCSVWVAPGYVGTCSQNYQPGSTVSSEVQWSEGLKKIAQPKGLAVREQTLHPLGEWKVFAQRYAGLFWPIFWLIPYRRLLWISLLGRSQKD</sequence>
<protein>
    <submittedName>
        <fullName evidence="1">Probable glucosyltransferase</fullName>
    </submittedName>
</protein>
<accession>A0A6J4HHH4</accession>
<dbReference type="InterPro" id="IPR050834">
    <property type="entry name" value="Glycosyltransf_2"/>
</dbReference>
<dbReference type="Gene3D" id="3.90.550.10">
    <property type="entry name" value="Spore Coat Polysaccharide Biosynthesis Protein SpsA, Chain A"/>
    <property type="match status" value="1"/>
</dbReference>